<dbReference type="InterPro" id="IPR036817">
    <property type="entry name" value="Transthyretin/HIU_hydrolase_sf"/>
</dbReference>
<dbReference type="InterPro" id="IPR023416">
    <property type="entry name" value="Transthyretin/HIU_hydrolase_d"/>
</dbReference>
<evidence type="ECO:0000256" key="7">
    <source>
        <dbReference type="RuleBase" id="RU361270"/>
    </source>
</evidence>
<sequence>MSVDPITCHILDTCLGKPAAGVTCSIYYLSPLVDDKSNAAAYDLEEPASPFAMSKTDNDGRIKQWVINPKLDSTVKSTLKLYDGRWHELTPGIYKIKFLTGKYFHELNETSRTFFPFVEITFQIDNPPDHHYHVPLLLSNHSYSTYRGS</sequence>
<feature type="domain" description="Transthyretin/hydroxyisourate hydrolase" evidence="8">
    <location>
        <begin position="6"/>
        <end position="148"/>
    </location>
</feature>
<comment type="caution">
    <text evidence="9">The sequence shown here is derived from an EMBL/GenBank/DDBJ whole genome shotgun (WGS) entry which is preliminary data.</text>
</comment>
<dbReference type="GO" id="GO:0006144">
    <property type="term" value="P:purine nucleobase metabolic process"/>
    <property type="evidence" value="ECO:0007669"/>
    <property type="project" value="UniProtKB-KW"/>
</dbReference>
<dbReference type="Gene3D" id="2.60.40.180">
    <property type="entry name" value="Transthyretin/hydroxyisourate hydrolase domain"/>
    <property type="match status" value="1"/>
</dbReference>
<dbReference type="AlphaFoldDB" id="A0AA91SZQ7"/>
<dbReference type="KEGG" id="clus:A9F13_24g00385"/>
<keyword evidence="6 7" id="KW-0378">Hydrolase</keyword>
<dbReference type="InterPro" id="IPR014306">
    <property type="entry name" value="Hydroxyisourate_hydrolase"/>
</dbReference>
<dbReference type="SUPFAM" id="SSF49472">
    <property type="entry name" value="Transthyretin (synonym: prealbumin)"/>
    <property type="match status" value="1"/>
</dbReference>
<dbReference type="Pfam" id="PF00576">
    <property type="entry name" value="Transthyretin"/>
    <property type="match status" value="1"/>
</dbReference>
<keyword evidence="5 7" id="KW-0659">Purine metabolism</keyword>
<dbReference type="EMBL" id="LYUB02000024">
    <property type="protein sequence ID" value="OVF05140.1"/>
    <property type="molecule type" value="Genomic_DNA"/>
</dbReference>
<reference evidence="9 10" key="1">
    <citation type="submission" date="2017-04" db="EMBL/GenBank/DDBJ databases">
        <title>Draft genome of the yeast Clavispora lusitaniae type strain CBS 6936.</title>
        <authorList>
            <person name="Durrens P."/>
            <person name="Klopp C."/>
            <person name="Biteau N."/>
            <person name="Fitton-Ouhabi V."/>
            <person name="Dementhon K."/>
            <person name="Accoceberry I."/>
            <person name="Sherman D.J."/>
            <person name="Noel T."/>
        </authorList>
    </citation>
    <scope>NUCLEOTIDE SEQUENCE [LARGE SCALE GENOMIC DNA]</scope>
    <source>
        <strain evidence="9 10">CBS 6936</strain>
    </source>
</reference>
<comment type="similarity">
    <text evidence="3 7">Belongs to the transthyretin family. 5-hydroxyisourate hydrolase subfamily.</text>
</comment>
<evidence type="ECO:0000313" key="9">
    <source>
        <dbReference type="EMBL" id="OVF05140.1"/>
    </source>
</evidence>
<evidence type="ECO:0000256" key="4">
    <source>
        <dbReference type="ARBA" id="ARBA00011881"/>
    </source>
</evidence>
<gene>
    <name evidence="9" type="ORF">A9F13_24g00385</name>
</gene>
<evidence type="ECO:0000256" key="3">
    <source>
        <dbReference type="ARBA" id="ARBA00009850"/>
    </source>
</evidence>
<evidence type="ECO:0000256" key="1">
    <source>
        <dbReference type="ARBA" id="ARBA00001043"/>
    </source>
</evidence>
<dbReference type="GO" id="GO:0033971">
    <property type="term" value="F:hydroxyisourate hydrolase activity"/>
    <property type="evidence" value="ECO:0007669"/>
    <property type="project" value="UniProtKB-EC"/>
</dbReference>
<evidence type="ECO:0000313" key="10">
    <source>
        <dbReference type="Proteomes" id="UP000195602"/>
    </source>
</evidence>
<dbReference type="CDD" id="cd05822">
    <property type="entry name" value="TLP_HIUase"/>
    <property type="match status" value="1"/>
</dbReference>
<dbReference type="Proteomes" id="UP000195602">
    <property type="component" value="Unassembled WGS sequence"/>
</dbReference>
<organism evidence="9 10">
    <name type="scientific">Clavispora lusitaniae</name>
    <name type="common">Candida lusitaniae</name>
    <dbReference type="NCBI Taxonomy" id="36911"/>
    <lineage>
        <taxon>Eukaryota</taxon>
        <taxon>Fungi</taxon>
        <taxon>Dikarya</taxon>
        <taxon>Ascomycota</taxon>
        <taxon>Saccharomycotina</taxon>
        <taxon>Pichiomycetes</taxon>
        <taxon>Metschnikowiaceae</taxon>
        <taxon>Clavispora</taxon>
    </lineage>
</organism>
<dbReference type="NCBIfam" id="TIGR02962">
    <property type="entry name" value="hdxy_isourate"/>
    <property type="match status" value="1"/>
</dbReference>
<evidence type="ECO:0000256" key="2">
    <source>
        <dbReference type="ARBA" id="ARBA00002704"/>
    </source>
</evidence>
<dbReference type="PANTHER" id="PTHR10395">
    <property type="entry name" value="URICASE AND TRANSTHYRETIN-RELATED"/>
    <property type="match status" value="1"/>
</dbReference>
<evidence type="ECO:0000256" key="5">
    <source>
        <dbReference type="ARBA" id="ARBA00022631"/>
    </source>
</evidence>
<dbReference type="EC" id="3.5.2.17" evidence="7"/>
<name>A0AA91SZQ7_CLALS</name>
<evidence type="ECO:0000259" key="8">
    <source>
        <dbReference type="Pfam" id="PF00576"/>
    </source>
</evidence>
<protein>
    <recommendedName>
        <fullName evidence="7">5-hydroxyisourate hydrolase</fullName>
        <shortName evidence="7">HIU hydrolase</shortName>
        <shortName evidence="7">HIUHase</shortName>
        <ecNumber evidence="7">3.5.2.17</ecNumber>
    </recommendedName>
</protein>
<dbReference type="PANTHER" id="PTHR10395:SF7">
    <property type="entry name" value="5-HYDROXYISOURATE HYDROLASE"/>
    <property type="match status" value="1"/>
</dbReference>
<evidence type="ECO:0000256" key="6">
    <source>
        <dbReference type="ARBA" id="ARBA00022801"/>
    </source>
</evidence>
<accession>A0AA91SZQ7</accession>
<comment type="catalytic activity">
    <reaction evidence="1 7">
        <text>5-hydroxyisourate + H2O = 5-hydroxy-2-oxo-4-ureido-2,5-dihydro-1H-imidazole-5-carboxylate + H(+)</text>
        <dbReference type="Rhea" id="RHEA:23736"/>
        <dbReference type="ChEBI" id="CHEBI:15377"/>
        <dbReference type="ChEBI" id="CHEBI:15378"/>
        <dbReference type="ChEBI" id="CHEBI:18072"/>
        <dbReference type="ChEBI" id="CHEBI:58639"/>
        <dbReference type="EC" id="3.5.2.17"/>
    </reaction>
</comment>
<comment type="subunit">
    <text evidence="4 7">Homotetramer.</text>
</comment>
<proteinExistence type="inferred from homology"/>
<comment type="function">
    <text evidence="2">Catalyzes the hydrolysis of 5-hydroxyisourate (HIU) to 2-oxo-4-hydroxy-4-carboxy-5-ureidoimidazoline (OHCU).</text>
</comment>